<organism evidence="1 2">
    <name type="scientific">Dichomitus squalens</name>
    <dbReference type="NCBI Taxonomy" id="114155"/>
    <lineage>
        <taxon>Eukaryota</taxon>
        <taxon>Fungi</taxon>
        <taxon>Dikarya</taxon>
        <taxon>Basidiomycota</taxon>
        <taxon>Agaricomycotina</taxon>
        <taxon>Agaricomycetes</taxon>
        <taxon>Polyporales</taxon>
        <taxon>Polyporaceae</taxon>
        <taxon>Dichomitus</taxon>
    </lineage>
</organism>
<keyword evidence="2" id="KW-1185">Reference proteome</keyword>
<protein>
    <submittedName>
        <fullName evidence="1">Uncharacterized protein</fullName>
    </submittedName>
</protein>
<dbReference type="AlphaFoldDB" id="A0A4Q9QD27"/>
<sequence>MTPVDSIPFRYRLTSSRQSRMTESGRADRQLRCCRSGVRAGCHQFRVHSRCRQ</sequence>
<gene>
    <name evidence="1" type="ORF">BD310DRAFT_911826</name>
</gene>
<dbReference type="EMBL" id="ML145084">
    <property type="protein sequence ID" value="TBU65677.1"/>
    <property type="molecule type" value="Genomic_DNA"/>
</dbReference>
<evidence type="ECO:0000313" key="2">
    <source>
        <dbReference type="Proteomes" id="UP000292082"/>
    </source>
</evidence>
<proteinExistence type="predicted"/>
<name>A0A4Q9QD27_9APHY</name>
<dbReference type="Proteomes" id="UP000292082">
    <property type="component" value="Unassembled WGS sequence"/>
</dbReference>
<accession>A0A4Q9QD27</accession>
<evidence type="ECO:0000313" key="1">
    <source>
        <dbReference type="EMBL" id="TBU65677.1"/>
    </source>
</evidence>
<reference evidence="1 2" key="1">
    <citation type="submission" date="2019-01" db="EMBL/GenBank/DDBJ databases">
        <title>Draft genome sequences of three monokaryotic isolates of the white-rot basidiomycete fungus Dichomitus squalens.</title>
        <authorList>
            <consortium name="DOE Joint Genome Institute"/>
            <person name="Lopez S.C."/>
            <person name="Andreopoulos B."/>
            <person name="Pangilinan J."/>
            <person name="Lipzen A."/>
            <person name="Riley R."/>
            <person name="Ahrendt S."/>
            <person name="Ng V."/>
            <person name="Barry K."/>
            <person name="Daum C."/>
            <person name="Grigoriev I.V."/>
            <person name="Hilden K.S."/>
            <person name="Makela M.R."/>
            <person name="de Vries R.P."/>
        </authorList>
    </citation>
    <scope>NUCLEOTIDE SEQUENCE [LARGE SCALE GENOMIC DNA]</scope>
    <source>
        <strain evidence="1 2">CBS 464.89</strain>
    </source>
</reference>